<dbReference type="PANTHER" id="PTHR21581">
    <property type="entry name" value="D-ALANYL-D-ALANINE CARBOXYPEPTIDASE"/>
    <property type="match status" value="1"/>
</dbReference>
<evidence type="ECO:0000256" key="4">
    <source>
        <dbReference type="ARBA" id="ARBA00022960"/>
    </source>
</evidence>
<dbReference type="Pfam" id="PF05036">
    <property type="entry name" value="SPOR"/>
    <property type="match status" value="1"/>
</dbReference>
<evidence type="ECO:0000256" key="3">
    <source>
        <dbReference type="ARBA" id="ARBA00022801"/>
    </source>
</evidence>
<evidence type="ECO:0000256" key="10">
    <source>
        <dbReference type="SAM" id="MobiDB-lite"/>
    </source>
</evidence>
<dbReference type="InterPro" id="IPR001967">
    <property type="entry name" value="Peptidase_S11_N"/>
</dbReference>
<keyword evidence="4" id="KW-0133">Cell shape</keyword>
<dbReference type="InterPro" id="IPR018044">
    <property type="entry name" value="Peptidase_S11"/>
</dbReference>
<feature type="domain" description="SPOR" evidence="12">
    <location>
        <begin position="353"/>
        <end position="439"/>
    </location>
</feature>
<dbReference type="GO" id="GO:0006508">
    <property type="term" value="P:proteolysis"/>
    <property type="evidence" value="ECO:0007669"/>
    <property type="project" value="InterPro"/>
</dbReference>
<comment type="similarity">
    <text evidence="1 9">Belongs to the peptidase S11 family.</text>
</comment>
<dbReference type="PROSITE" id="PS51724">
    <property type="entry name" value="SPOR"/>
    <property type="match status" value="1"/>
</dbReference>
<evidence type="ECO:0000256" key="8">
    <source>
        <dbReference type="PIRSR" id="PIRSR618044-2"/>
    </source>
</evidence>
<dbReference type="Proteomes" id="UP000278823">
    <property type="component" value="Unassembled WGS sequence"/>
</dbReference>
<evidence type="ECO:0000256" key="5">
    <source>
        <dbReference type="ARBA" id="ARBA00022984"/>
    </source>
</evidence>
<keyword evidence="2 11" id="KW-0732">Signal</keyword>
<dbReference type="GO" id="GO:0009002">
    <property type="term" value="F:serine-type D-Ala-D-Ala carboxypeptidase activity"/>
    <property type="evidence" value="ECO:0007669"/>
    <property type="project" value="InterPro"/>
</dbReference>
<dbReference type="GO" id="GO:0042834">
    <property type="term" value="F:peptidoglycan binding"/>
    <property type="evidence" value="ECO:0007669"/>
    <property type="project" value="InterPro"/>
</dbReference>
<feature type="binding site" evidence="8">
    <location>
        <position position="213"/>
    </location>
    <ligand>
        <name>substrate</name>
    </ligand>
</feature>
<evidence type="ECO:0000256" key="1">
    <source>
        <dbReference type="ARBA" id="ARBA00007164"/>
    </source>
</evidence>
<dbReference type="InterPro" id="IPR007730">
    <property type="entry name" value="SPOR-like_dom"/>
</dbReference>
<dbReference type="RefSeq" id="WP_126920410.1">
    <property type="nucleotide sequence ID" value="NZ_ML133687.1"/>
</dbReference>
<dbReference type="Gene3D" id="3.30.70.1070">
    <property type="entry name" value="Sporulation related repeat"/>
    <property type="match status" value="1"/>
</dbReference>
<feature type="active site" description="Proton acceptor" evidence="7">
    <location>
        <position position="54"/>
    </location>
</feature>
<evidence type="ECO:0000313" key="14">
    <source>
        <dbReference type="Proteomes" id="UP000278823"/>
    </source>
</evidence>
<feature type="chain" id="PRO_5019407571" evidence="11">
    <location>
        <begin position="24"/>
        <end position="439"/>
    </location>
</feature>
<evidence type="ECO:0000256" key="7">
    <source>
        <dbReference type="PIRSR" id="PIRSR618044-1"/>
    </source>
</evidence>
<feature type="active site" evidence="7">
    <location>
        <position position="111"/>
    </location>
</feature>
<evidence type="ECO:0000313" key="13">
    <source>
        <dbReference type="EMBL" id="RUM26174.1"/>
    </source>
</evidence>
<dbReference type="GO" id="GO:0071555">
    <property type="term" value="P:cell wall organization"/>
    <property type="evidence" value="ECO:0007669"/>
    <property type="project" value="UniProtKB-KW"/>
</dbReference>
<dbReference type="GO" id="GO:0009252">
    <property type="term" value="P:peptidoglycan biosynthetic process"/>
    <property type="evidence" value="ECO:0007669"/>
    <property type="project" value="UniProtKB-KW"/>
</dbReference>
<evidence type="ECO:0000259" key="12">
    <source>
        <dbReference type="PROSITE" id="PS51724"/>
    </source>
</evidence>
<dbReference type="SUPFAM" id="SSF56601">
    <property type="entry name" value="beta-lactamase/transpeptidase-like"/>
    <property type="match status" value="1"/>
</dbReference>
<feature type="signal peptide" evidence="11">
    <location>
        <begin position="1"/>
        <end position="23"/>
    </location>
</feature>
<dbReference type="GO" id="GO:0008360">
    <property type="term" value="P:regulation of cell shape"/>
    <property type="evidence" value="ECO:0007669"/>
    <property type="project" value="UniProtKB-KW"/>
</dbReference>
<evidence type="ECO:0000256" key="11">
    <source>
        <dbReference type="SAM" id="SignalP"/>
    </source>
</evidence>
<keyword evidence="13" id="KW-0121">Carboxypeptidase</keyword>
<organism evidence="13 14">
    <name type="scientific">Rhizobium vallis</name>
    <dbReference type="NCBI Taxonomy" id="634290"/>
    <lineage>
        <taxon>Bacteria</taxon>
        <taxon>Pseudomonadati</taxon>
        <taxon>Pseudomonadota</taxon>
        <taxon>Alphaproteobacteria</taxon>
        <taxon>Hyphomicrobiales</taxon>
        <taxon>Rhizobiaceae</taxon>
        <taxon>Rhizobium/Agrobacterium group</taxon>
        <taxon>Rhizobium</taxon>
    </lineage>
</organism>
<dbReference type="Pfam" id="PF00768">
    <property type="entry name" value="Peptidase_S11"/>
    <property type="match status" value="1"/>
</dbReference>
<dbReference type="InterPro" id="IPR012338">
    <property type="entry name" value="Beta-lactam/transpept-like"/>
</dbReference>
<keyword evidence="13" id="KW-0645">Protease</keyword>
<gene>
    <name evidence="13" type="ORF">EFQ99_07810</name>
</gene>
<keyword evidence="3" id="KW-0378">Hydrolase</keyword>
<keyword evidence="14" id="KW-1185">Reference proteome</keyword>
<dbReference type="PANTHER" id="PTHR21581:SF6">
    <property type="entry name" value="TRAFFICKING PROTEIN PARTICLE COMPLEX SUBUNIT 12"/>
    <property type="match status" value="1"/>
</dbReference>
<evidence type="ECO:0000256" key="2">
    <source>
        <dbReference type="ARBA" id="ARBA00022729"/>
    </source>
</evidence>
<comment type="caution">
    <text evidence="13">The sequence shown here is derived from an EMBL/GenBank/DDBJ whole genome shotgun (WGS) entry which is preliminary data.</text>
</comment>
<sequence>MRKLLAAVLTVTLAVSAPLAALAGSASLILDARTGKVLAAENADSLNHPASLTKMMTIYLTFEALKRGKIAWDTPITVSKYAAARPPTKLGVKAGGTITVREAVYGMIVKSANDAAAAMAEKLGGSESGFARMMTAKARQLGMSRTVFVNASGLPNSSQVTTARDMSTLAIALMKNYPSEYRLFSVASFNFRGRNVRGHNNLMYRYQGMDGIKTGYTNASGFNLVSAVKDGNRRVVGVVLGGRTARSRDDKMAGLLDRYLGRASSSGAAGLVASVGAKESVEVASAADASDVPVSLNTRRPAGEATSKSLAPKNLATNSLAYADDANAVVPLERPAAMDEILTSGKSSKTSAEKADGTWQIQISAAPSADAARALLAQAQSEGGAPLVSASPYTEPVGQGANRIYRARFVGFASKDAAESACDALKQRSYDCMLLPDHG</sequence>
<feature type="region of interest" description="Disordered" evidence="10">
    <location>
        <begin position="288"/>
        <end position="310"/>
    </location>
</feature>
<dbReference type="EMBL" id="RJTH01000002">
    <property type="protein sequence ID" value="RUM26174.1"/>
    <property type="molecule type" value="Genomic_DNA"/>
</dbReference>
<dbReference type="PRINTS" id="PR00725">
    <property type="entry name" value="DADACBPTASE1"/>
</dbReference>
<reference evidence="14" key="1">
    <citation type="submission" date="2018-11" db="EMBL/GenBank/DDBJ databases">
        <title>Rhizobium chutanense sp. nov., isolated from root nodules of Phaseolus vulgaris in China.</title>
        <authorList>
            <person name="Huo Y."/>
        </authorList>
    </citation>
    <scope>NUCLEOTIDE SEQUENCE [LARGE SCALE GENOMIC DNA]</scope>
    <source>
        <strain evidence="14">CCBAU 65647</strain>
    </source>
</reference>
<name>A0A432PP03_9HYPH</name>
<evidence type="ECO:0000256" key="9">
    <source>
        <dbReference type="RuleBase" id="RU004016"/>
    </source>
</evidence>
<keyword evidence="5" id="KW-0573">Peptidoglycan synthesis</keyword>
<protein>
    <submittedName>
        <fullName evidence="13">D-alanyl-D-alanine carboxypeptidase</fullName>
    </submittedName>
</protein>
<feature type="active site" description="Acyl-ester intermediate" evidence="7">
    <location>
        <position position="51"/>
    </location>
</feature>
<dbReference type="AlphaFoldDB" id="A0A432PP03"/>
<proteinExistence type="inferred from homology"/>
<dbReference type="SUPFAM" id="SSF110997">
    <property type="entry name" value="Sporulation related repeat"/>
    <property type="match status" value="1"/>
</dbReference>
<dbReference type="OrthoDB" id="5291989at2"/>
<keyword evidence="6" id="KW-0961">Cell wall biogenesis/degradation</keyword>
<accession>A0A432PP03</accession>
<dbReference type="InterPro" id="IPR036680">
    <property type="entry name" value="SPOR-like_sf"/>
</dbReference>
<dbReference type="Gene3D" id="3.40.710.10">
    <property type="entry name" value="DD-peptidase/beta-lactamase superfamily"/>
    <property type="match status" value="1"/>
</dbReference>
<evidence type="ECO:0000256" key="6">
    <source>
        <dbReference type="ARBA" id="ARBA00023316"/>
    </source>
</evidence>